<evidence type="ECO:0000313" key="4">
    <source>
        <dbReference type="Proteomes" id="UP000018731"/>
    </source>
</evidence>
<proteinExistence type="predicted"/>
<feature type="transmembrane region" description="Helical" evidence="1">
    <location>
        <begin position="36"/>
        <end position="56"/>
    </location>
</feature>
<keyword evidence="1" id="KW-0472">Membrane</keyword>
<dbReference type="InterPro" id="IPR012336">
    <property type="entry name" value="Thioredoxin-like_fold"/>
</dbReference>
<dbReference type="SUPFAM" id="SSF52833">
    <property type="entry name" value="Thioredoxin-like"/>
    <property type="match status" value="1"/>
</dbReference>
<dbReference type="PATRIC" id="fig|1357400.3.peg.1572"/>
<reference evidence="3 4" key="1">
    <citation type="journal article" date="2014" name="Genome Announc.">
        <title>Draft genome sequences of six enterohepatic helicobacter species isolated from humans and one from rhesus macaques.</title>
        <authorList>
            <person name="Shen Z."/>
            <person name="Sheh A."/>
            <person name="Young S.K."/>
            <person name="Abouelliel A."/>
            <person name="Ward D.V."/>
            <person name="Earl A.M."/>
            <person name="Fox J.G."/>
        </authorList>
    </citation>
    <scope>NUCLEOTIDE SEQUENCE [LARGE SCALE GENOMIC DNA]</scope>
    <source>
        <strain evidence="3 4">MIT 99-5501</strain>
    </source>
</reference>
<dbReference type="Gene3D" id="3.40.30.10">
    <property type="entry name" value="Glutaredoxin"/>
    <property type="match status" value="1"/>
</dbReference>
<keyword evidence="1" id="KW-1133">Transmembrane helix</keyword>
<gene>
    <name evidence="3" type="ORF">HMPREF2086_01160</name>
</gene>
<organism evidence="3 4">
    <name type="scientific">Helicobacter macacae MIT 99-5501</name>
    <dbReference type="NCBI Taxonomy" id="1357400"/>
    <lineage>
        <taxon>Bacteria</taxon>
        <taxon>Pseudomonadati</taxon>
        <taxon>Campylobacterota</taxon>
        <taxon>Epsilonproteobacteria</taxon>
        <taxon>Campylobacterales</taxon>
        <taxon>Helicobacteraceae</taxon>
        <taxon>Helicobacter</taxon>
    </lineage>
</organism>
<dbReference type="InterPro" id="IPR036249">
    <property type="entry name" value="Thioredoxin-like_sf"/>
</dbReference>
<dbReference type="AlphaFoldDB" id="V8C7G3"/>
<comment type="caution">
    <text evidence="3">The sequence shown here is derived from an EMBL/GenBank/DDBJ whole genome shotgun (WGS) entry which is preliminary data.</text>
</comment>
<name>V8C7G3_9HELI</name>
<feature type="domain" description="Thioredoxin-like fold" evidence="2">
    <location>
        <begin position="92"/>
        <end position="212"/>
    </location>
</feature>
<sequence length="247" mass="27954">MPNPTQNHFTKIKQNHLDKNSLSHLLTKLKKRKNHFAHIAFLPFFCALLALNATLLSGCKDEASQSIDSSDLDKNSYSGLEHIFKDTKEISPDGKYMLLIFGANGCKYCENLKNDIKQDKALQKTIGEDFSAYYINLSYAKIHNFKIAQASTPNATQNNAQKGIKEVKLPTKKLAQIYAVSPTPTIVLASKEGQTILQYPSYLPPAQFRALLGFITSEKWREAKDDEKKLNTLVQKELQKAWEQNNF</sequence>
<dbReference type="EMBL" id="AZJI01000005">
    <property type="protein sequence ID" value="ETD23358.1"/>
    <property type="molecule type" value="Genomic_DNA"/>
</dbReference>
<evidence type="ECO:0000256" key="1">
    <source>
        <dbReference type="SAM" id="Phobius"/>
    </source>
</evidence>
<evidence type="ECO:0000313" key="3">
    <source>
        <dbReference type="EMBL" id="ETD23358.1"/>
    </source>
</evidence>
<dbReference type="STRING" id="1357400.HMPREF2086_01160"/>
<keyword evidence="1" id="KW-0812">Transmembrane</keyword>
<dbReference type="HOGENOM" id="CLU_098242_0_0_7"/>
<protein>
    <recommendedName>
        <fullName evidence="2">Thioredoxin-like fold domain-containing protein</fullName>
    </recommendedName>
</protein>
<dbReference type="Pfam" id="PF13098">
    <property type="entry name" value="Thioredoxin_2"/>
    <property type="match status" value="1"/>
</dbReference>
<dbReference type="eggNOG" id="COG2143">
    <property type="taxonomic scope" value="Bacteria"/>
</dbReference>
<evidence type="ECO:0000259" key="2">
    <source>
        <dbReference type="Pfam" id="PF13098"/>
    </source>
</evidence>
<dbReference type="Proteomes" id="UP000018731">
    <property type="component" value="Unassembled WGS sequence"/>
</dbReference>
<dbReference type="OrthoDB" id="5366120at2"/>
<dbReference type="RefSeq" id="WP_023927883.1">
    <property type="nucleotide sequence ID" value="NZ_KI669454.1"/>
</dbReference>
<accession>V8C7G3</accession>
<keyword evidence="4" id="KW-1185">Reference proteome</keyword>